<proteinExistence type="predicted"/>
<feature type="transmembrane region" description="Helical" evidence="1">
    <location>
        <begin position="112"/>
        <end position="129"/>
    </location>
</feature>
<dbReference type="Proteomes" id="UP000181992">
    <property type="component" value="Unassembled WGS sequence"/>
</dbReference>
<protein>
    <submittedName>
        <fullName evidence="2">Uncharacterized protein</fullName>
    </submittedName>
</protein>
<evidence type="ECO:0000313" key="2">
    <source>
        <dbReference type="EMBL" id="OIO30722.1"/>
    </source>
</evidence>
<accession>A0A1J4V0N1</accession>
<feature type="transmembrane region" description="Helical" evidence="1">
    <location>
        <begin position="163"/>
        <end position="180"/>
    </location>
</feature>
<name>A0A1J4V0N1_9BACT</name>
<reference evidence="2 3" key="1">
    <citation type="journal article" date="2016" name="Environ. Microbiol.">
        <title>Genomic resolution of a cold subsurface aquifer community provides metabolic insights for novel microbes adapted to high CO concentrations.</title>
        <authorList>
            <person name="Probst A.J."/>
            <person name="Castelle C.J."/>
            <person name="Singh A."/>
            <person name="Brown C.T."/>
            <person name="Anantharaman K."/>
            <person name="Sharon I."/>
            <person name="Hug L.A."/>
            <person name="Burstein D."/>
            <person name="Emerson J.B."/>
            <person name="Thomas B.C."/>
            <person name="Banfield J.F."/>
        </authorList>
    </citation>
    <scope>NUCLEOTIDE SEQUENCE [LARGE SCALE GENOMIC DNA]</scope>
    <source>
        <strain evidence="2">CG1_02_43_90</strain>
    </source>
</reference>
<feature type="transmembrane region" description="Helical" evidence="1">
    <location>
        <begin position="136"/>
        <end position="157"/>
    </location>
</feature>
<dbReference type="AlphaFoldDB" id="A0A1J4V0N1"/>
<keyword evidence="1" id="KW-0812">Transmembrane</keyword>
<sequence>MTNRVPQKRHPLFKWILVFGIAIVANLFLNYALDAFYPNPLFETFCPQKEVVTPITEEKACRSAGGQWTNDPYKYVGVSAPIPAGAPLGYCKENYTCGKNYEEAMKMYNRNIFIVLVIAGTALLIGSIFSSAIEAVALGFSFAGILSLVIGTMRYWGSMDDRLRVVVLGFALTALVWIGIKKFKD</sequence>
<evidence type="ECO:0000256" key="1">
    <source>
        <dbReference type="SAM" id="Phobius"/>
    </source>
</evidence>
<evidence type="ECO:0000313" key="3">
    <source>
        <dbReference type="Proteomes" id="UP000181992"/>
    </source>
</evidence>
<organism evidence="2 3">
    <name type="scientific">Candidatus Nomurabacteria bacterium CG1_02_43_90</name>
    <dbReference type="NCBI Taxonomy" id="1805281"/>
    <lineage>
        <taxon>Bacteria</taxon>
        <taxon>Candidatus Nomuraibacteriota</taxon>
    </lineage>
</organism>
<gene>
    <name evidence="2" type="ORF">AUJ77_02080</name>
</gene>
<keyword evidence="1" id="KW-1133">Transmembrane helix</keyword>
<dbReference type="STRING" id="1805281.AUJ77_02080"/>
<keyword evidence="1" id="KW-0472">Membrane</keyword>
<feature type="transmembrane region" description="Helical" evidence="1">
    <location>
        <begin position="12"/>
        <end position="33"/>
    </location>
</feature>
<dbReference type="EMBL" id="MNVN01000015">
    <property type="protein sequence ID" value="OIO30722.1"/>
    <property type="molecule type" value="Genomic_DNA"/>
</dbReference>
<comment type="caution">
    <text evidence="2">The sequence shown here is derived from an EMBL/GenBank/DDBJ whole genome shotgun (WGS) entry which is preliminary data.</text>
</comment>